<dbReference type="SMART" id="SM00448">
    <property type="entry name" value="REC"/>
    <property type="match status" value="1"/>
</dbReference>
<dbReference type="PANTHER" id="PTHR44591">
    <property type="entry name" value="STRESS RESPONSE REGULATOR PROTEIN 1"/>
    <property type="match status" value="1"/>
</dbReference>
<dbReference type="Pfam" id="PF00072">
    <property type="entry name" value="Response_reg"/>
    <property type="match status" value="1"/>
</dbReference>
<comment type="caution">
    <text evidence="2">Lacks conserved residue(s) required for the propagation of feature annotation.</text>
</comment>
<name>A0AA49GQA1_9BACT</name>
<dbReference type="EMBL" id="CP120682">
    <property type="protein sequence ID" value="WKN38537.1"/>
    <property type="molecule type" value="Genomic_DNA"/>
</dbReference>
<dbReference type="SUPFAM" id="SSF52172">
    <property type="entry name" value="CheY-like"/>
    <property type="match status" value="1"/>
</dbReference>
<dbReference type="GO" id="GO:0000160">
    <property type="term" value="P:phosphorelay signal transduction system"/>
    <property type="evidence" value="ECO:0007669"/>
    <property type="project" value="InterPro"/>
</dbReference>
<evidence type="ECO:0000256" key="1">
    <source>
        <dbReference type="ARBA" id="ARBA00022553"/>
    </source>
</evidence>
<dbReference type="InterPro" id="IPR011006">
    <property type="entry name" value="CheY-like_superfamily"/>
</dbReference>
<dbReference type="PROSITE" id="PS50110">
    <property type="entry name" value="RESPONSE_REGULATORY"/>
    <property type="match status" value="1"/>
</dbReference>
<evidence type="ECO:0000259" key="3">
    <source>
        <dbReference type="PROSITE" id="PS50110"/>
    </source>
</evidence>
<dbReference type="Gene3D" id="3.40.50.2300">
    <property type="match status" value="1"/>
</dbReference>
<gene>
    <name evidence="4" type="ORF">K4G66_07450</name>
</gene>
<sequence length="129" mass="14663">MSLYPAPVIYHVDDSSVDRLVIKKMLQQEAPHLVIHQFPSVSKAVTALFTGENPLPHLLIINLYLPQVMGWNLLEALEQIRIVPVKIVIVSSSIIPEDVQRARQYSVVSDYKTKPLSRRDIHDLLAYLP</sequence>
<accession>A0AA49GQA1</accession>
<feature type="domain" description="Response regulatory" evidence="3">
    <location>
        <begin position="8"/>
        <end position="129"/>
    </location>
</feature>
<protein>
    <submittedName>
        <fullName evidence="4">Response regulator</fullName>
    </submittedName>
</protein>
<reference evidence="4" key="1">
    <citation type="journal article" date="2023" name="Comput. Struct. Biotechnol. J.">
        <title>Discovery of a novel marine Bacteroidetes with a rich repertoire of carbohydrate-active enzymes.</title>
        <authorList>
            <person name="Chen B."/>
            <person name="Liu G."/>
            <person name="Chen Q."/>
            <person name="Wang H."/>
            <person name="Liu L."/>
            <person name="Tang K."/>
        </authorList>
    </citation>
    <scope>NUCLEOTIDE SEQUENCE</scope>
    <source>
        <strain evidence="4">TK19036</strain>
    </source>
</reference>
<keyword evidence="1" id="KW-0597">Phosphoprotein</keyword>
<reference evidence="4" key="2">
    <citation type="journal article" date="2024" name="Antonie Van Leeuwenhoek">
        <title>Roseihalotalea indica gen. nov., sp. nov., a halophilic Bacteroidetes from mesopelagic Southwest Indian Ocean with higher carbohydrate metabolic potential.</title>
        <authorList>
            <person name="Chen B."/>
            <person name="Zhang M."/>
            <person name="Lin D."/>
            <person name="Ye J."/>
            <person name="Tang K."/>
        </authorList>
    </citation>
    <scope>NUCLEOTIDE SEQUENCE</scope>
    <source>
        <strain evidence="4">TK19036</strain>
    </source>
</reference>
<evidence type="ECO:0000256" key="2">
    <source>
        <dbReference type="PROSITE-ProRule" id="PRU00169"/>
    </source>
</evidence>
<evidence type="ECO:0000313" key="4">
    <source>
        <dbReference type="EMBL" id="WKN38537.1"/>
    </source>
</evidence>
<proteinExistence type="predicted"/>
<dbReference type="InterPro" id="IPR001789">
    <property type="entry name" value="Sig_transdc_resp-reg_receiver"/>
</dbReference>
<dbReference type="AlphaFoldDB" id="A0AA49GQA1"/>
<dbReference type="PANTHER" id="PTHR44591:SF3">
    <property type="entry name" value="RESPONSE REGULATORY DOMAIN-CONTAINING PROTEIN"/>
    <property type="match status" value="1"/>
</dbReference>
<organism evidence="4">
    <name type="scientific">Roseihalotalea indica</name>
    <dbReference type="NCBI Taxonomy" id="2867963"/>
    <lineage>
        <taxon>Bacteria</taxon>
        <taxon>Pseudomonadati</taxon>
        <taxon>Bacteroidota</taxon>
        <taxon>Cytophagia</taxon>
        <taxon>Cytophagales</taxon>
        <taxon>Catalimonadaceae</taxon>
        <taxon>Roseihalotalea</taxon>
    </lineage>
</organism>
<dbReference type="InterPro" id="IPR050595">
    <property type="entry name" value="Bact_response_regulator"/>
</dbReference>